<evidence type="ECO:0000256" key="8">
    <source>
        <dbReference type="SAM" id="MobiDB-lite"/>
    </source>
</evidence>
<dbReference type="GeneID" id="26250927"/>
<dbReference type="Pfam" id="PF00561">
    <property type="entry name" value="Abhydrolase_1"/>
    <property type="match status" value="1"/>
</dbReference>
<feature type="region of interest" description="Disordered" evidence="8">
    <location>
        <begin position="294"/>
        <end position="318"/>
    </location>
</feature>
<dbReference type="NCBIfam" id="TIGR01392">
    <property type="entry name" value="homoserO_Ac_trn"/>
    <property type="match status" value="1"/>
</dbReference>
<keyword evidence="11" id="KW-1185">Reference proteome</keyword>
<dbReference type="GO" id="GO:0009086">
    <property type="term" value="P:methionine biosynthetic process"/>
    <property type="evidence" value="ECO:0007669"/>
    <property type="project" value="TreeGrafter"/>
</dbReference>
<dbReference type="SUPFAM" id="SSF53474">
    <property type="entry name" value="alpha/beta-Hydrolases"/>
    <property type="match status" value="1"/>
</dbReference>
<organism evidence="10 11">
    <name type="scientific">Bipolaris victoriae (strain FI3)</name>
    <name type="common">Victoria blight of oats agent</name>
    <name type="synonym">Cochliobolus victoriae</name>
    <dbReference type="NCBI Taxonomy" id="930091"/>
    <lineage>
        <taxon>Eukaryota</taxon>
        <taxon>Fungi</taxon>
        <taxon>Dikarya</taxon>
        <taxon>Ascomycota</taxon>
        <taxon>Pezizomycotina</taxon>
        <taxon>Dothideomycetes</taxon>
        <taxon>Pleosporomycetidae</taxon>
        <taxon>Pleosporales</taxon>
        <taxon>Pleosporineae</taxon>
        <taxon>Pleosporaceae</taxon>
        <taxon>Bipolaris</taxon>
    </lineage>
</organism>
<comment type="subcellular location">
    <subcellularLocation>
        <location evidence="1">Peroxisome</location>
    </subcellularLocation>
</comment>
<dbReference type="HOGENOM" id="CLU_028760_5_0_1"/>
<accession>W7E0I0</accession>
<evidence type="ECO:0000256" key="6">
    <source>
        <dbReference type="ARBA" id="ARBA00023140"/>
    </source>
</evidence>
<keyword evidence="6" id="KW-0576">Peroxisome</keyword>
<evidence type="ECO:0000256" key="3">
    <source>
        <dbReference type="ARBA" id="ARBA00006886"/>
    </source>
</evidence>
<dbReference type="PIRSF" id="PIRSF000443">
    <property type="entry name" value="Homoser_Ac_trans"/>
    <property type="match status" value="1"/>
</dbReference>
<dbReference type="RefSeq" id="XP_014550093.1">
    <property type="nucleotide sequence ID" value="XM_014694607.1"/>
</dbReference>
<dbReference type="Proteomes" id="UP000054337">
    <property type="component" value="Unassembled WGS sequence"/>
</dbReference>
<proteinExistence type="inferred from homology"/>
<dbReference type="PANTHER" id="PTHR32268">
    <property type="entry name" value="HOMOSERINE O-ACETYLTRANSFERASE"/>
    <property type="match status" value="1"/>
</dbReference>
<dbReference type="GO" id="GO:0009092">
    <property type="term" value="P:homoserine metabolic process"/>
    <property type="evidence" value="ECO:0007669"/>
    <property type="project" value="TreeGrafter"/>
</dbReference>
<evidence type="ECO:0000256" key="7">
    <source>
        <dbReference type="PIRSR" id="PIRSR000443-1"/>
    </source>
</evidence>
<feature type="active site" evidence="7">
    <location>
        <position position="383"/>
    </location>
</feature>
<evidence type="ECO:0000256" key="1">
    <source>
        <dbReference type="ARBA" id="ARBA00004275"/>
    </source>
</evidence>
<sequence>MSAARKLGPIDQDAVYRYKRIRSCDQVENPLVKYVLNQHIAIVPEFALECGATLFNVPVAYQTYGTLAPDRNNAVLVCHAFTGSADLASWWNPLLESEGGVALDTSRFCVICINCLGSPYGSASPVTAVDGDPKKGCYGPDFPMTTIRDDVKLFKLLLDDLGVRQIAAVVGGSMGGMHALEFAYFGKRYVRTIVSIASCAHSSGWCLGWNEAQRQSIFSDSKYDSGYYDFDDPPVCGLGAARMSALLTYRSWSSFEDRFGRRKNNGRHANGNIDHKQRVQHINHLRTLRSDQIVSRTPVHRNGNHQSREHEASESTKSDTIYAAQSYLRHQGGKFVKRFDANCYIAITRKIDTHDVARNRTSTTKEALEMIQQPTLILGIPNDGLFTYREQCELSAAIPKAQLKTISSNEGHDGFLLEHQQINKFLNEFFERELGEIASLPLREPFTLPART</sequence>
<evidence type="ECO:0000256" key="2">
    <source>
        <dbReference type="ARBA" id="ARBA00005668"/>
    </source>
</evidence>
<dbReference type="HAMAP" id="MF_00296">
    <property type="entry name" value="MetX_acyltransf"/>
    <property type="match status" value="1"/>
</dbReference>
<dbReference type="Gene3D" id="3.40.50.1820">
    <property type="entry name" value="alpha/beta hydrolase"/>
    <property type="match status" value="1"/>
</dbReference>
<feature type="active site" description="Nucleophile" evidence="7">
    <location>
        <position position="173"/>
    </location>
</feature>
<dbReference type="PANTHER" id="PTHR32268:SF11">
    <property type="entry name" value="HOMOSERINE O-ACETYLTRANSFERASE"/>
    <property type="match status" value="1"/>
</dbReference>
<evidence type="ECO:0000259" key="9">
    <source>
        <dbReference type="Pfam" id="PF00561"/>
    </source>
</evidence>
<reference evidence="10 11" key="1">
    <citation type="journal article" date="2013" name="PLoS Genet.">
        <title>Comparative genome structure, secondary metabolite, and effector coding capacity across Cochliobolus pathogens.</title>
        <authorList>
            <person name="Condon B.J."/>
            <person name="Leng Y."/>
            <person name="Wu D."/>
            <person name="Bushley K.E."/>
            <person name="Ohm R.A."/>
            <person name="Otillar R."/>
            <person name="Martin J."/>
            <person name="Schackwitz W."/>
            <person name="Grimwood J."/>
            <person name="MohdZainudin N."/>
            <person name="Xue C."/>
            <person name="Wang R."/>
            <person name="Manning V.A."/>
            <person name="Dhillon B."/>
            <person name="Tu Z.J."/>
            <person name="Steffenson B.J."/>
            <person name="Salamov A."/>
            <person name="Sun H."/>
            <person name="Lowry S."/>
            <person name="LaButti K."/>
            <person name="Han J."/>
            <person name="Copeland A."/>
            <person name="Lindquist E."/>
            <person name="Barry K."/>
            <person name="Schmutz J."/>
            <person name="Baker S.E."/>
            <person name="Ciuffetti L.M."/>
            <person name="Grigoriev I.V."/>
            <person name="Zhong S."/>
            <person name="Turgeon B.G."/>
        </authorList>
    </citation>
    <scope>NUCLEOTIDE SEQUENCE [LARGE SCALE GENOMIC DNA]</scope>
    <source>
        <strain evidence="10 11">FI3</strain>
    </source>
</reference>
<dbReference type="InterPro" id="IPR029058">
    <property type="entry name" value="AB_hydrolase_fold"/>
</dbReference>
<dbReference type="EMBL" id="KI968970">
    <property type="protein sequence ID" value="EUN20519.1"/>
    <property type="molecule type" value="Genomic_DNA"/>
</dbReference>
<name>W7E0I0_BIPV3</name>
<keyword evidence="4" id="KW-0808">Transferase</keyword>
<comment type="similarity">
    <text evidence="2">Belongs to the AB hydrolase superfamily. AKT2 hydrolase family.</text>
</comment>
<dbReference type="InterPro" id="IPR008220">
    <property type="entry name" value="HAT_MetX-like"/>
</dbReference>
<dbReference type="AlphaFoldDB" id="W7E0I0"/>
<keyword evidence="5" id="KW-0843">Virulence</keyword>
<evidence type="ECO:0000256" key="4">
    <source>
        <dbReference type="ARBA" id="ARBA00022679"/>
    </source>
</evidence>
<dbReference type="GO" id="GO:0005777">
    <property type="term" value="C:peroxisome"/>
    <property type="evidence" value="ECO:0007669"/>
    <property type="project" value="UniProtKB-SubCell"/>
</dbReference>
<gene>
    <name evidence="10" type="ORF">COCVIDRAFT_116482</name>
</gene>
<comment type="similarity">
    <text evidence="3">Belongs to the AB hydrolase superfamily. MetX family.</text>
</comment>
<dbReference type="GO" id="GO:0004414">
    <property type="term" value="F:homoserine O-acetyltransferase activity"/>
    <property type="evidence" value="ECO:0007669"/>
    <property type="project" value="TreeGrafter"/>
</dbReference>
<feature type="active site" evidence="7">
    <location>
        <position position="412"/>
    </location>
</feature>
<evidence type="ECO:0000256" key="5">
    <source>
        <dbReference type="ARBA" id="ARBA00023026"/>
    </source>
</evidence>
<protein>
    <recommendedName>
        <fullName evidence="9">AB hydrolase-1 domain-containing protein</fullName>
    </recommendedName>
</protein>
<evidence type="ECO:0000313" key="11">
    <source>
        <dbReference type="Proteomes" id="UP000054337"/>
    </source>
</evidence>
<feature type="domain" description="AB hydrolase-1" evidence="9">
    <location>
        <begin position="73"/>
        <end position="417"/>
    </location>
</feature>
<evidence type="ECO:0000313" key="10">
    <source>
        <dbReference type="EMBL" id="EUN20519.1"/>
    </source>
</evidence>
<dbReference type="InterPro" id="IPR000073">
    <property type="entry name" value="AB_hydrolase_1"/>
</dbReference>
<dbReference type="OrthoDB" id="191364at2759"/>
<feature type="compositionally biased region" description="Basic and acidic residues" evidence="8">
    <location>
        <begin position="306"/>
        <end position="317"/>
    </location>
</feature>